<evidence type="ECO:0000313" key="4">
    <source>
        <dbReference type="Proteomes" id="UP000663912"/>
    </source>
</evidence>
<name>A0AAE7R002_9HYPH</name>
<gene>
    <name evidence="2" type="ORF">G6L72_11510</name>
    <name evidence="3" type="ORF">G6M88_04730</name>
</gene>
<dbReference type="SMART" id="SM00530">
    <property type="entry name" value="HTH_XRE"/>
    <property type="match status" value="1"/>
</dbReference>
<dbReference type="InterPro" id="IPR010982">
    <property type="entry name" value="Lambda_DNA-bd_dom_sf"/>
</dbReference>
<dbReference type="EMBL" id="JAAMCP010000005">
    <property type="protein sequence ID" value="NTF37332.1"/>
    <property type="molecule type" value="Genomic_DNA"/>
</dbReference>
<evidence type="ECO:0000259" key="1">
    <source>
        <dbReference type="PROSITE" id="PS50943"/>
    </source>
</evidence>
<dbReference type="AlphaFoldDB" id="A0AAE7R002"/>
<dbReference type="Gene3D" id="1.10.260.40">
    <property type="entry name" value="lambda repressor-like DNA-binding domains"/>
    <property type="match status" value="1"/>
</dbReference>
<proteinExistence type="predicted"/>
<dbReference type="Proteomes" id="UP000822331">
    <property type="component" value="Unassembled WGS sequence"/>
</dbReference>
<dbReference type="CDD" id="cd00093">
    <property type="entry name" value="HTH_XRE"/>
    <property type="match status" value="1"/>
</dbReference>
<protein>
    <submittedName>
        <fullName evidence="3">Addiction module antidote protein</fullName>
    </submittedName>
</protein>
<dbReference type="GO" id="GO:0003677">
    <property type="term" value="F:DNA binding"/>
    <property type="evidence" value="ECO:0007669"/>
    <property type="project" value="InterPro"/>
</dbReference>
<dbReference type="Proteomes" id="UP000663912">
    <property type="component" value="Chromosome 1"/>
</dbReference>
<dbReference type="Pfam" id="PF21716">
    <property type="entry name" value="dnstrm_HI1420"/>
    <property type="match status" value="1"/>
</dbReference>
<dbReference type="PANTHER" id="PTHR40275">
    <property type="entry name" value="SSL7038 PROTEIN"/>
    <property type="match status" value="1"/>
</dbReference>
<dbReference type="InterPro" id="IPR014057">
    <property type="entry name" value="HI1420"/>
</dbReference>
<evidence type="ECO:0000313" key="5">
    <source>
        <dbReference type="Proteomes" id="UP000822331"/>
    </source>
</evidence>
<sequence length="102" mass="10772">MPLATREYDATRYLDSEEAIAAYIADATASGDANELAHALGVVARAKGMSDLSRQTGLSRQTLYKALSGESNPELGTIAKVADALGYRLSLVAKSPEIIESL</sequence>
<dbReference type="PROSITE" id="PS50943">
    <property type="entry name" value="HTH_CROC1"/>
    <property type="match status" value="1"/>
</dbReference>
<dbReference type="SUPFAM" id="SSF47413">
    <property type="entry name" value="lambda repressor-like DNA-binding domains"/>
    <property type="match status" value="1"/>
</dbReference>
<feature type="domain" description="HTH cro/C1-type" evidence="1">
    <location>
        <begin position="49"/>
        <end position="92"/>
    </location>
</feature>
<dbReference type="EMBL" id="CP049206">
    <property type="protein sequence ID" value="QTF99749.1"/>
    <property type="molecule type" value="Genomic_DNA"/>
</dbReference>
<evidence type="ECO:0000313" key="2">
    <source>
        <dbReference type="EMBL" id="NTF37332.1"/>
    </source>
</evidence>
<dbReference type="PANTHER" id="PTHR40275:SF1">
    <property type="entry name" value="SSL7038 PROTEIN"/>
    <property type="match status" value="1"/>
</dbReference>
<dbReference type="InterPro" id="IPR001387">
    <property type="entry name" value="Cro/C1-type_HTH"/>
</dbReference>
<dbReference type="RefSeq" id="WP_065697659.1">
    <property type="nucleotide sequence ID" value="NZ_CP049206.1"/>
</dbReference>
<dbReference type="NCBIfam" id="TIGR02684">
    <property type="entry name" value="dnstrm_HI1420"/>
    <property type="match status" value="1"/>
</dbReference>
<accession>A0AAE7R002</accession>
<keyword evidence="5" id="KW-1185">Reference proteome</keyword>
<organism evidence="3 4">
    <name type="scientific">Agrobacterium rubi</name>
    <dbReference type="NCBI Taxonomy" id="28099"/>
    <lineage>
        <taxon>Bacteria</taxon>
        <taxon>Pseudomonadati</taxon>
        <taxon>Pseudomonadota</taxon>
        <taxon>Alphaproteobacteria</taxon>
        <taxon>Hyphomicrobiales</taxon>
        <taxon>Rhizobiaceae</taxon>
        <taxon>Rhizobium/Agrobacterium group</taxon>
        <taxon>Agrobacterium</taxon>
    </lineage>
</organism>
<dbReference type="KEGG" id="arui:G6M88_04730"/>
<reference evidence="3" key="2">
    <citation type="submission" date="2020-02" db="EMBL/GenBank/DDBJ databases">
        <title>Unexpected conservation and global transmission of agrobacterial virulence plasmids.</title>
        <authorList>
            <person name="Weisberg A.J."/>
            <person name="Davis E.W. II"/>
            <person name="Tabima J.R."/>
            <person name="Belcher M.S."/>
            <person name="Miller M."/>
            <person name="Kuo C.-H."/>
            <person name="Loper J.E."/>
            <person name="Grunwald N.J."/>
            <person name="Putnam M.L."/>
            <person name="Chang J.H."/>
        </authorList>
    </citation>
    <scope>NUCLEOTIDE SEQUENCE</scope>
    <source>
        <strain evidence="3">W2/73</strain>
    </source>
</reference>
<evidence type="ECO:0000313" key="3">
    <source>
        <dbReference type="EMBL" id="QTF99749.1"/>
    </source>
</evidence>
<reference evidence="2 5" key="1">
    <citation type="journal article" date="2020" name="Science">
        <title>Unexpected conservation and global transmission of agrobacterial virulence plasmids.</title>
        <authorList>
            <person name="Weisberg A.J."/>
            <person name="Davis E.W. 2nd"/>
            <person name="Tabima J."/>
            <person name="Belcher M.S."/>
            <person name="Miller M."/>
            <person name="Kuo C.H."/>
            <person name="Loper J.E."/>
            <person name="Grunwald N.J."/>
            <person name="Putnam M.L."/>
            <person name="Chang J.H."/>
        </authorList>
    </citation>
    <scope>NUCLEOTIDE SEQUENCE [LARGE SCALE GENOMIC DNA]</scope>
    <source>
        <strain evidence="2 5">A19/93</strain>
    </source>
</reference>